<evidence type="ECO:0000259" key="2">
    <source>
        <dbReference type="Pfam" id="PF09822"/>
    </source>
</evidence>
<protein>
    <submittedName>
        <fullName evidence="4">Uncharacterized protein</fullName>
    </submittedName>
</protein>
<dbReference type="RefSeq" id="WP_024267925.1">
    <property type="nucleotide sequence ID" value="NC_023035.1"/>
</dbReference>
<dbReference type="Proteomes" id="UP000018680">
    <property type="component" value="Chromosome"/>
</dbReference>
<feature type="domain" description="ABC-type uncharacterised transport system" evidence="2">
    <location>
        <begin position="174"/>
        <end position="465"/>
    </location>
</feature>
<dbReference type="Pfam" id="PF23357">
    <property type="entry name" value="DUF7088"/>
    <property type="match status" value="1"/>
</dbReference>
<reference evidence="4 5" key="1">
    <citation type="journal article" date="2015" name="Stand. Genomic Sci.">
        <title>Complete genome sequence and description of Salinispira pacifica gen. nov., sp. nov., a novel spirochaete isolated form a hypersaline microbial mat.</title>
        <authorList>
            <person name="Ben Hania W."/>
            <person name="Joseph M."/>
            <person name="Schumann P."/>
            <person name="Bunk B."/>
            <person name="Fiebig A."/>
            <person name="Sproer C."/>
            <person name="Klenk H.P."/>
            <person name="Fardeau M.L."/>
            <person name="Spring S."/>
        </authorList>
    </citation>
    <scope>NUCLEOTIDE SEQUENCE [LARGE SCALE GENOMIC DNA]</scope>
    <source>
        <strain evidence="4 5">L21-RPul-D2</strain>
    </source>
</reference>
<dbReference type="OrthoDB" id="354042at2"/>
<feature type="domain" description="DUF7088" evidence="3">
    <location>
        <begin position="38"/>
        <end position="140"/>
    </location>
</feature>
<dbReference type="InterPro" id="IPR019196">
    <property type="entry name" value="ABC_transp_unknown"/>
</dbReference>
<dbReference type="eggNOG" id="COG3225">
    <property type="taxonomic scope" value="Bacteria"/>
</dbReference>
<feature type="transmembrane region" description="Helical" evidence="1">
    <location>
        <begin position="7"/>
        <end position="30"/>
    </location>
</feature>
<name>V5WHD0_9SPIO</name>
<proteinExistence type="predicted"/>
<feature type="transmembrane region" description="Helical" evidence="1">
    <location>
        <begin position="515"/>
        <end position="534"/>
    </location>
</feature>
<keyword evidence="1" id="KW-1133">Transmembrane helix</keyword>
<evidence type="ECO:0000256" key="1">
    <source>
        <dbReference type="SAM" id="Phobius"/>
    </source>
</evidence>
<dbReference type="HOGENOM" id="CLU_023353_0_0_12"/>
<evidence type="ECO:0000313" key="5">
    <source>
        <dbReference type="Proteomes" id="UP000018680"/>
    </source>
</evidence>
<keyword evidence="1" id="KW-0812">Transmembrane</keyword>
<sequence>MMRYRNYLSISIILTLVIFILLALIFQQFYLRLDLSRDRVFSISAYSRNLLENLEDRLDVTYYLSPGLASRVPEIQEVHDLLNEFQRVSRGKLQVTVINPEDIDDGKEARPEDFGIVPRELQIVEGSEQTYATVYSGIVLKYRDAMEVIPLALNSSGLEYELSSRVVALGNDRKPSLGIVSGGTHASHRDYQTLIQFLGQYYNLQLYSPGDALPPSIDALAVLGYAGLDQGDLYAIEQLILRGKGVIIAAEGTAVHVDENLALEDVSDHPMLDMLQSYGIRIEPGWVFDSQNMEIPVQRQEGRAVVNRYEEYPPWLRLSASQVHPSHPVTSRFQALDLFWASPLTITGSELPGTGTAGSQNPGSQNPGEAQISVLLRSSPDSVYVSDPQSDPASAAALMTQAENRRGEYVLAAELSGSLTSHFTVLPDILRQRAVNYPRALSSADDVNLIVIGDSDFPGELYQTGGSSYNIIFMQNLVEYLLGDEELMKLRTRGGRNGRLDAPSSPLERRRILDLAYFTGMFAAPGIVILYGLLRVFRRRRMARRAPYFPESSDPGRGEN</sequence>
<dbReference type="EMBL" id="CP006939">
    <property type="protein sequence ID" value="AHC15005.1"/>
    <property type="molecule type" value="Genomic_DNA"/>
</dbReference>
<dbReference type="InterPro" id="IPR055396">
    <property type="entry name" value="DUF7088"/>
</dbReference>
<dbReference type="Pfam" id="PF09822">
    <property type="entry name" value="ABC_transp_aux"/>
    <property type="match status" value="1"/>
</dbReference>
<dbReference type="STRING" id="1307761.L21SP2_1620"/>
<gene>
    <name evidence="4" type="ORF">L21SP2_1620</name>
</gene>
<keyword evidence="5" id="KW-1185">Reference proteome</keyword>
<evidence type="ECO:0000259" key="3">
    <source>
        <dbReference type="Pfam" id="PF23357"/>
    </source>
</evidence>
<dbReference type="KEGG" id="slr:L21SP2_1620"/>
<organism evidence="4 5">
    <name type="scientific">Salinispira pacifica</name>
    <dbReference type="NCBI Taxonomy" id="1307761"/>
    <lineage>
        <taxon>Bacteria</taxon>
        <taxon>Pseudomonadati</taxon>
        <taxon>Spirochaetota</taxon>
        <taxon>Spirochaetia</taxon>
        <taxon>Spirochaetales</taxon>
        <taxon>Spirochaetaceae</taxon>
        <taxon>Salinispira</taxon>
    </lineage>
</organism>
<accession>V5WHD0</accession>
<dbReference type="AlphaFoldDB" id="V5WHD0"/>
<keyword evidence="1" id="KW-0472">Membrane</keyword>
<evidence type="ECO:0000313" key="4">
    <source>
        <dbReference type="EMBL" id="AHC15005.1"/>
    </source>
</evidence>